<feature type="chain" id="PRO_5046932459" description="CUB domain-containing protein" evidence="5">
    <location>
        <begin position="22"/>
        <end position="713"/>
    </location>
</feature>
<dbReference type="EMBL" id="JAOYFB010000003">
    <property type="protein sequence ID" value="KAK4010454.1"/>
    <property type="molecule type" value="Genomic_DNA"/>
</dbReference>
<dbReference type="InterPro" id="IPR000859">
    <property type="entry name" value="CUB_dom"/>
</dbReference>
<organism evidence="7 8">
    <name type="scientific">Daphnia magna</name>
    <dbReference type="NCBI Taxonomy" id="35525"/>
    <lineage>
        <taxon>Eukaryota</taxon>
        <taxon>Metazoa</taxon>
        <taxon>Ecdysozoa</taxon>
        <taxon>Arthropoda</taxon>
        <taxon>Crustacea</taxon>
        <taxon>Branchiopoda</taxon>
        <taxon>Diplostraca</taxon>
        <taxon>Cladocera</taxon>
        <taxon>Anomopoda</taxon>
        <taxon>Daphniidae</taxon>
        <taxon>Daphnia</taxon>
    </lineage>
</organism>
<dbReference type="PANTHER" id="PTHR33236">
    <property type="entry name" value="INTRAFLAGELLAR TRANSPORT PROTEIN 122 FAMILY PROTEIN-RELATED"/>
    <property type="match status" value="1"/>
</dbReference>
<evidence type="ECO:0000256" key="5">
    <source>
        <dbReference type="SAM" id="SignalP"/>
    </source>
</evidence>
<keyword evidence="1" id="KW-1015">Disulfide bond</keyword>
<dbReference type="Proteomes" id="UP001234178">
    <property type="component" value="Unassembled WGS sequence"/>
</dbReference>
<proteinExistence type="predicted"/>
<comment type="caution">
    <text evidence="2">Lacks conserved residue(s) required for the propagation of feature annotation.</text>
</comment>
<feature type="compositionally biased region" description="Low complexity" evidence="4">
    <location>
        <begin position="598"/>
        <end position="611"/>
    </location>
</feature>
<keyword evidence="8" id="KW-1185">Reference proteome</keyword>
<keyword evidence="5" id="KW-0732">Signal</keyword>
<dbReference type="InterPro" id="IPR058698">
    <property type="entry name" value="CUB_metazoa"/>
</dbReference>
<dbReference type="Pfam" id="PF26080">
    <property type="entry name" value="CUB_animal"/>
    <property type="match status" value="2"/>
</dbReference>
<feature type="region of interest" description="Disordered" evidence="4">
    <location>
        <begin position="598"/>
        <end position="618"/>
    </location>
</feature>
<feature type="signal peptide" evidence="5">
    <location>
        <begin position="1"/>
        <end position="21"/>
    </location>
</feature>
<protein>
    <recommendedName>
        <fullName evidence="6">CUB domain-containing protein</fullName>
    </recommendedName>
</protein>
<feature type="domain" description="CUB" evidence="6">
    <location>
        <begin position="211"/>
        <end position="338"/>
    </location>
</feature>
<dbReference type="PANTHER" id="PTHR33236:SF5">
    <property type="entry name" value="CUB DOMAIN-CONTAINING PROTEIN"/>
    <property type="match status" value="1"/>
</dbReference>
<keyword evidence="3" id="KW-0175">Coiled coil</keyword>
<comment type="caution">
    <text evidence="7">The sequence shown here is derived from an EMBL/GenBank/DDBJ whole genome shotgun (WGS) entry which is preliminary data.</text>
</comment>
<dbReference type="PROSITE" id="PS01180">
    <property type="entry name" value="CUB"/>
    <property type="match status" value="1"/>
</dbReference>
<evidence type="ECO:0000313" key="7">
    <source>
        <dbReference type="EMBL" id="KAK4010454.1"/>
    </source>
</evidence>
<evidence type="ECO:0000256" key="3">
    <source>
        <dbReference type="SAM" id="Coils"/>
    </source>
</evidence>
<evidence type="ECO:0000313" key="8">
    <source>
        <dbReference type="Proteomes" id="UP001234178"/>
    </source>
</evidence>
<feature type="coiled-coil region" evidence="3">
    <location>
        <begin position="476"/>
        <end position="503"/>
    </location>
</feature>
<evidence type="ECO:0000256" key="2">
    <source>
        <dbReference type="PROSITE-ProRule" id="PRU00059"/>
    </source>
</evidence>
<sequence>MIKSISFLLFFFVDFFYVTQSCDGNHGVVEQDWEFRNIQQSDVYDPYRYVNIPYLIPYYYPTSSSIQTSDNYEARTPSASKLGFSNPFKHLQQTPKNEVIEDAAENRFFGKLSLASSLLSNTGLFQNMFGNNAAIGGSHHGLKPFSKVSKWLPSSNNLDLSNVLSKFDTCTAASQEEGICVPGVACSFFGGRPSGSCDVKNVCCINAVTSCGSTITLNNTYWQSPTTLPSSCSLTIKLDQTLLEQGQEIAQIRLDFMSFSIGQPNADGNCATDVFRVSGAENLVPEICGDNAGQHMYLDVPSTGMGMTSSSSREINLSFQLGAQSSASRMWNIKVSMLAAGSKYLAPQDCLQYYTSPTGRVRSFNWQDVGGTATRQLNNQNYNICFRTELINRQRANEMCLSVCPVKNGGDAFLLTTPTAATNPAAIAANAQAARDAAKLAAAQTALNSAQSALTTAQTTLTTAQNAVTAATPANMAELLAAVATAQSNLKLAQNNLVTAQNALLDAGIDATPEQAQAVIDARAAVTAAQTALTAAQAAANPPELVAAQSAFVTAQSSFNSAQSTFNSAQSSFNAAQSAFAASSSAAAAANAAASFSSSSGTTFTTTTTTFGRQEPPVDEKAGEVTYAICLYDYLLIDGGRDANNAVADRYCGNQMNPATGGSNSVQVCSPIKPFRITYHTDGTEGAVAAGTNILPATADTANTGFCLDFQER</sequence>
<gene>
    <name evidence="7" type="ORF">OUZ56_019597</name>
</gene>
<accession>A0ABQ9ZC19</accession>
<evidence type="ECO:0000256" key="1">
    <source>
        <dbReference type="ARBA" id="ARBA00023157"/>
    </source>
</evidence>
<evidence type="ECO:0000256" key="4">
    <source>
        <dbReference type="SAM" id="MobiDB-lite"/>
    </source>
</evidence>
<reference evidence="7 8" key="1">
    <citation type="journal article" date="2023" name="Nucleic Acids Res.">
        <title>The hologenome of Daphnia magna reveals possible DNA methylation and microbiome-mediated evolution of the host genome.</title>
        <authorList>
            <person name="Chaturvedi A."/>
            <person name="Li X."/>
            <person name="Dhandapani V."/>
            <person name="Marshall H."/>
            <person name="Kissane S."/>
            <person name="Cuenca-Cambronero M."/>
            <person name="Asole G."/>
            <person name="Calvet F."/>
            <person name="Ruiz-Romero M."/>
            <person name="Marangio P."/>
            <person name="Guigo R."/>
            <person name="Rago D."/>
            <person name="Mirbahai L."/>
            <person name="Eastwood N."/>
            <person name="Colbourne J.K."/>
            <person name="Zhou J."/>
            <person name="Mallon E."/>
            <person name="Orsini L."/>
        </authorList>
    </citation>
    <scope>NUCLEOTIDE SEQUENCE [LARGE SCALE GENOMIC DNA]</scope>
    <source>
        <strain evidence="7">LRV0_1</strain>
    </source>
</reference>
<name>A0ABQ9ZC19_9CRUS</name>
<evidence type="ECO:0000259" key="6">
    <source>
        <dbReference type="PROSITE" id="PS01180"/>
    </source>
</evidence>